<evidence type="ECO:0000313" key="2">
    <source>
        <dbReference type="EMBL" id="OEH74219.1"/>
    </source>
</evidence>
<accession>A0A1D3CSN9</accession>
<feature type="compositionally biased region" description="Gly residues" evidence="1">
    <location>
        <begin position="1"/>
        <end position="12"/>
    </location>
</feature>
<reference evidence="2 3" key="1">
    <citation type="journal article" date="2016" name="BMC Genomics">
        <title>Comparative genomics reveals Cyclospora cayetanensis possesses coccidia-like metabolism and invasion components but unique surface antigens.</title>
        <authorList>
            <person name="Liu S."/>
            <person name="Wang L."/>
            <person name="Zheng H."/>
            <person name="Xu Z."/>
            <person name="Roellig D.M."/>
            <person name="Li N."/>
            <person name="Frace M.A."/>
            <person name="Tang K."/>
            <person name="Arrowood M.J."/>
            <person name="Moss D.M."/>
            <person name="Zhang L."/>
            <person name="Feng Y."/>
            <person name="Xiao L."/>
        </authorList>
    </citation>
    <scope>NUCLEOTIDE SEQUENCE [LARGE SCALE GENOMIC DNA]</scope>
    <source>
        <strain evidence="2 3">CHN_HEN01</strain>
    </source>
</reference>
<sequence>MAGRISSGGEGGIVSERALSSGVGLQQTTEEDLNRSSMTDDYFLVEKGGSSTSDELGGLSEYIERPLKAGEDGGEAVTTRTTRVGPRSPRVPLDSTQWLALVGAVVALLVAAGWHLSERFPQLVGAKPTELPIVPHLEPSDPLWHIADLKIETSKLKHLWQEASEEARQVLATKYLKIQPQDGQQPLQVILEPVENLIKASALPEGPAIWTQQIQLLKGVVNLASRRLKNVIAVQILAQKSGLPADLETSTYTPNADELKKQTNDGVSLMTFMGMLLDSNTEGVPTDTQNTVPEELALNVATSVKLVNLESTFMVSSHAGFAGFMKSLEASEEQATPTIPIPGQQTKEFPSALLAEFLRGMEQIITQHPLPIDSLESFMTNFDVESLVARFTRMREWTVQTRAAITQLKEETLEKYEEDTGIPGDTENLFTAILNLF</sequence>
<dbReference type="Proteomes" id="UP000095192">
    <property type="component" value="Unassembled WGS sequence"/>
</dbReference>
<organism evidence="2 3">
    <name type="scientific">Cyclospora cayetanensis</name>
    <dbReference type="NCBI Taxonomy" id="88456"/>
    <lineage>
        <taxon>Eukaryota</taxon>
        <taxon>Sar</taxon>
        <taxon>Alveolata</taxon>
        <taxon>Apicomplexa</taxon>
        <taxon>Conoidasida</taxon>
        <taxon>Coccidia</taxon>
        <taxon>Eucoccidiorida</taxon>
        <taxon>Eimeriorina</taxon>
        <taxon>Eimeriidae</taxon>
        <taxon>Cyclospora</taxon>
    </lineage>
</organism>
<protein>
    <submittedName>
        <fullName evidence="2">Uncharacterized protein</fullName>
    </submittedName>
</protein>
<proteinExistence type="predicted"/>
<comment type="caution">
    <text evidence="2">The sequence shown here is derived from an EMBL/GenBank/DDBJ whole genome shotgun (WGS) entry which is preliminary data.</text>
</comment>
<feature type="region of interest" description="Disordered" evidence="1">
    <location>
        <begin position="1"/>
        <end position="37"/>
    </location>
</feature>
<keyword evidence="3" id="KW-1185">Reference proteome</keyword>
<dbReference type="VEuPathDB" id="ToxoDB:cyc_05522"/>
<dbReference type="InParanoid" id="A0A1D3CSN9"/>
<evidence type="ECO:0000313" key="3">
    <source>
        <dbReference type="Proteomes" id="UP000095192"/>
    </source>
</evidence>
<gene>
    <name evidence="2" type="ORF">cyc_05522</name>
</gene>
<evidence type="ECO:0000256" key="1">
    <source>
        <dbReference type="SAM" id="MobiDB-lite"/>
    </source>
</evidence>
<dbReference type="EMBL" id="JROU02002094">
    <property type="protein sequence ID" value="OEH74219.1"/>
    <property type="molecule type" value="Genomic_DNA"/>
</dbReference>
<feature type="region of interest" description="Disordered" evidence="1">
    <location>
        <begin position="70"/>
        <end position="89"/>
    </location>
</feature>
<name>A0A1D3CSN9_9EIME</name>
<dbReference type="AlphaFoldDB" id="A0A1D3CSN9"/>